<feature type="compositionally biased region" description="Low complexity" evidence="1">
    <location>
        <begin position="296"/>
        <end position="309"/>
    </location>
</feature>
<sequence length="546" mass="60599">MPNCVADSNPNFLSPKTIRSYDRRSKSSEFYIIPNQNTIDSKILPTKSIEQQQQPLLDRVNQLVEKFSVPKKGSDICSKNSCGSFYKASPSVSSSGSSMGSTDSSNSIPSSSIYHYPPSSHYVDVRRPSLPANVFEGGMLHSSASSSSTDSTSSTAVASEPGTYSSLLRTLRTQAASGTLVSVPERSPSPRTRFVRNNRNTHNNRRRQQQHNLQVQRQQTPPPQINIICGDIDEEEGNKEENFKEDLLTNKSVGSSTVFGSIQRRKKVLSSSEQTQNDLKKINEGEISEGNDFLHKTSASTSPKSPTLSRGKAQKMSLISKPEIKNSENNNSLSLNSASISDFRAALACKQINEEEVIDNNYNNKKYFPRTFANNSRENTNKNINNICSNSSSCRSSADNYFNEHQNVIEFNKNFNKSSSPPLSPTSISSLPLSAFPPQRLGSQKFISTNSTQQPKQTFEAPNNKNNNRRRSGFEGMLTGGGAEWRVFRQMARILKRDNNNSHRRGDSQVFAQQSPPVSPFFGNCANRRRYSLAPSMESSEGQYGF</sequence>
<dbReference type="WBParaSite" id="MhA1_Contig490.frz3.fgene2">
    <property type="protein sequence ID" value="MhA1_Contig490.frz3.fgene2"/>
    <property type="gene ID" value="MhA1_Contig490.frz3.fgene2"/>
</dbReference>
<feature type="compositionally biased region" description="Low complexity" evidence="1">
    <location>
        <begin position="142"/>
        <end position="159"/>
    </location>
</feature>
<feature type="region of interest" description="Disordered" evidence="1">
    <location>
        <begin position="89"/>
        <end position="108"/>
    </location>
</feature>
<accession>A0A1I8BT37</accession>
<reference evidence="3" key="1">
    <citation type="submission" date="2016-11" db="UniProtKB">
        <authorList>
            <consortium name="WormBaseParasite"/>
        </authorList>
    </citation>
    <scope>IDENTIFICATION</scope>
</reference>
<evidence type="ECO:0000313" key="3">
    <source>
        <dbReference type="WBParaSite" id="MhA1_Contig490.frz3.fgene2"/>
    </source>
</evidence>
<protein>
    <submittedName>
        <fullName evidence="3">Uncharacterized protein</fullName>
    </submittedName>
</protein>
<name>A0A1I8BT37_MELHA</name>
<feature type="region of interest" description="Disordered" evidence="1">
    <location>
        <begin position="498"/>
        <end position="519"/>
    </location>
</feature>
<proteinExistence type="predicted"/>
<feature type="compositionally biased region" description="Low complexity" evidence="1">
    <location>
        <begin position="210"/>
        <end position="219"/>
    </location>
</feature>
<dbReference type="Proteomes" id="UP000095281">
    <property type="component" value="Unplaced"/>
</dbReference>
<dbReference type="AlphaFoldDB" id="A0A1I8BT37"/>
<feature type="region of interest" description="Disordered" evidence="1">
    <location>
        <begin position="283"/>
        <end position="315"/>
    </location>
</feature>
<feature type="region of interest" description="Disordered" evidence="1">
    <location>
        <begin position="448"/>
        <end position="476"/>
    </location>
</feature>
<keyword evidence="2" id="KW-1185">Reference proteome</keyword>
<evidence type="ECO:0000256" key="1">
    <source>
        <dbReference type="SAM" id="MobiDB-lite"/>
    </source>
</evidence>
<feature type="region of interest" description="Disordered" evidence="1">
    <location>
        <begin position="141"/>
        <end position="162"/>
    </location>
</feature>
<organism evidence="2 3">
    <name type="scientific">Meloidogyne hapla</name>
    <name type="common">Root-knot nematode worm</name>
    <dbReference type="NCBI Taxonomy" id="6305"/>
    <lineage>
        <taxon>Eukaryota</taxon>
        <taxon>Metazoa</taxon>
        <taxon>Ecdysozoa</taxon>
        <taxon>Nematoda</taxon>
        <taxon>Chromadorea</taxon>
        <taxon>Rhabditida</taxon>
        <taxon>Tylenchina</taxon>
        <taxon>Tylenchomorpha</taxon>
        <taxon>Tylenchoidea</taxon>
        <taxon>Meloidogynidae</taxon>
        <taxon>Meloidogyninae</taxon>
        <taxon>Meloidogyne</taxon>
    </lineage>
</organism>
<feature type="compositionally biased region" description="Low complexity" evidence="1">
    <location>
        <begin position="191"/>
        <end position="201"/>
    </location>
</feature>
<evidence type="ECO:0000313" key="2">
    <source>
        <dbReference type="Proteomes" id="UP000095281"/>
    </source>
</evidence>
<feature type="compositionally biased region" description="Polar residues" evidence="1">
    <location>
        <begin position="448"/>
        <end position="466"/>
    </location>
</feature>
<feature type="compositionally biased region" description="Basic and acidic residues" evidence="1">
    <location>
        <begin position="498"/>
        <end position="507"/>
    </location>
</feature>
<feature type="region of interest" description="Disordered" evidence="1">
    <location>
        <begin position="178"/>
        <end position="225"/>
    </location>
</feature>